<feature type="domain" description="Acetyl xylan esterase" evidence="3">
    <location>
        <begin position="140"/>
        <end position="432"/>
    </location>
</feature>
<dbReference type="PANTHER" id="PTHR40111:SF1">
    <property type="entry name" value="CEPHALOSPORIN-C DEACETYLASE"/>
    <property type="match status" value="1"/>
</dbReference>
<dbReference type="InterPro" id="IPR039069">
    <property type="entry name" value="CE7"/>
</dbReference>
<dbReference type="Gene3D" id="3.40.50.1820">
    <property type="entry name" value="alpha/beta hydrolase"/>
    <property type="match status" value="1"/>
</dbReference>
<feature type="chain" id="PRO_5021437637" evidence="2">
    <location>
        <begin position="24"/>
        <end position="437"/>
    </location>
</feature>
<dbReference type="RefSeq" id="WP_135470508.1">
    <property type="nucleotide sequence ID" value="NZ_SJSA01000001.1"/>
</dbReference>
<dbReference type="AlphaFoldDB" id="A0A4Z0V635"/>
<comment type="caution">
    <text evidence="4">The sequence shown here is derived from an EMBL/GenBank/DDBJ whole genome shotgun (WGS) entry which is preliminary data.</text>
</comment>
<dbReference type="Pfam" id="PF05448">
    <property type="entry name" value="AXE1"/>
    <property type="match status" value="1"/>
</dbReference>
<dbReference type="EMBL" id="SJSA01000001">
    <property type="protein sequence ID" value="TGG39727.1"/>
    <property type="molecule type" value="Genomic_DNA"/>
</dbReference>
<evidence type="ECO:0000313" key="4">
    <source>
        <dbReference type="EMBL" id="TGG39727.1"/>
    </source>
</evidence>
<sequence length="437" mass="49431">MKLLNAIFTLLIALSTTMTPATAAAENYPYRSDALWVTVPDHADWLYKTGENATIDVQLLHYGQPASGATVTYTLGDDMLPDDRKETVRLDENGKATINIGTMAKPGFRDLRMTATLGGNKTAHHIKVGFSPERLEAFVREPKDFSQFWDKAVTEDKKFPLQYTSEPVEKYSTDKMSCQLIKLQLNPEGRCMYAYLFIPKGDDRYPAVLCPPGAGVKTIKEPLRHRYYGEGGMIRCEIEIHGCHPELSEEEFAQLRNEKGKYLEFGLESPEGYYMKDVYLGCRRFLDLLTSLPEWDGKNLFTQGGSQGGALAITTAALDERVNGCAANHPALSDMTGYLSDKTGGYPHHFRKNRNDATPEKIRTLEYYDVVNFARHLKCPIRMTWGFNDNTCPPTTSYEVYNVITSPKEALITPVNEHWTSDNTEYGHYLWLKEHCK</sequence>
<feature type="active site" description="Charge relay system" evidence="1">
    <location>
        <position position="418"/>
    </location>
</feature>
<evidence type="ECO:0000259" key="3">
    <source>
        <dbReference type="Pfam" id="PF05448"/>
    </source>
</evidence>
<gene>
    <name evidence="4" type="ORF">EZ315_03045</name>
</gene>
<dbReference type="GeneID" id="82148753"/>
<dbReference type="Proteomes" id="UP000297635">
    <property type="component" value="Unassembled WGS sequence"/>
</dbReference>
<reference evidence="4 5" key="1">
    <citation type="submission" date="2019-02" db="EMBL/GenBank/DDBJ databases">
        <title>Isolation and identification of novel species under the genus Muribaculum.</title>
        <authorList>
            <person name="Miyake S."/>
            <person name="Ding Y."/>
            <person name="Low A."/>
            <person name="Soh M."/>
            <person name="Seedorf H."/>
        </authorList>
    </citation>
    <scope>NUCLEOTIDE SEQUENCE [LARGE SCALE GENOMIC DNA]</scope>
    <source>
        <strain evidence="4 5">TLL-A3</strain>
    </source>
</reference>
<dbReference type="InterPro" id="IPR029058">
    <property type="entry name" value="AB_hydrolase_fold"/>
</dbReference>
<dbReference type="PANTHER" id="PTHR40111">
    <property type="entry name" value="CEPHALOSPORIN-C DEACETYLASE"/>
    <property type="match status" value="1"/>
</dbReference>
<keyword evidence="5" id="KW-1185">Reference proteome</keyword>
<evidence type="ECO:0000256" key="1">
    <source>
        <dbReference type="PIRSR" id="PIRSR639069-1"/>
    </source>
</evidence>
<name>A0A4Z0V635_9BACT</name>
<evidence type="ECO:0000313" key="5">
    <source>
        <dbReference type="Proteomes" id="UP000297635"/>
    </source>
</evidence>
<dbReference type="GO" id="GO:0005976">
    <property type="term" value="P:polysaccharide metabolic process"/>
    <property type="evidence" value="ECO:0007669"/>
    <property type="project" value="TreeGrafter"/>
</dbReference>
<dbReference type="GO" id="GO:0052689">
    <property type="term" value="F:carboxylic ester hydrolase activity"/>
    <property type="evidence" value="ECO:0007669"/>
    <property type="project" value="TreeGrafter"/>
</dbReference>
<keyword evidence="2" id="KW-0732">Signal</keyword>
<accession>A0A4Z0V635</accession>
<feature type="active site" description="Charge relay system" evidence="1">
    <location>
        <position position="389"/>
    </location>
</feature>
<feature type="active site" description="Nucleophile" evidence="1">
    <location>
        <position position="306"/>
    </location>
</feature>
<evidence type="ECO:0000256" key="2">
    <source>
        <dbReference type="SAM" id="SignalP"/>
    </source>
</evidence>
<dbReference type="SUPFAM" id="SSF53474">
    <property type="entry name" value="alpha/beta-Hydrolases"/>
    <property type="match status" value="1"/>
</dbReference>
<feature type="signal peptide" evidence="2">
    <location>
        <begin position="1"/>
        <end position="23"/>
    </location>
</feature>
<proteinExistence type="predicted"/>
<protein>
    <submittedName>
        <fullName evidence="4">Acetylxylan esterase</fullName>
    </submittedName>
</protein>
<dbReference type="InterPro" id="IPR008391">
    <property type="entry name" value="AXE1_dom"/>
</dbReference>
<organism evidence="4 5">
    <name type="scientific">Duncaniella freteri</name>
    <dbReference type="NCBI Taxonomy" id="2530391"/>
    <lineage>
        <taxon>Bacteria</taxon>
        <taxon>Pseudomonadati</taxon>
        <taxon>Bacteroidota</taxon>
        <taxon>Bacteroidia</taxon>
        <taxon>Bacteroidales</taxon>
        <taxon>Muribaculaceae</taxon>
        <taxon>Duncaniella</taxon>
    </lineage>
</organism>